<dbReference type="SUPFAM" id="SSF56935">
    <property type="entry name" value="Porins"/>
    <property type="match status" value="1"/>
</dbReference>
<dbReference type="RefSeq" id="WP_377127730.1">
    <property type="nucleotide sequence ID" value="NZ_JBHRSD010000039.1"/>
</dbReference>
<evidence type="ECO:0000256" key="9">
    <source>
        <dbReference type="ARBA" id="ARBA00023136"/>
    </source>
</evidence>
<keyword evidence="9" id="KW-0472">Membrane</keyword>
<evidence type="ECO:0000256" key="8">
    <source>
        <dbReference type="ARBA" id="ARBA00023114"/>
    </source>
</evidence>
<dbReference type="EMBL" id="JBHRSD010000039">
    <property type="protein sequence ID" value="MFC3034442.1"/>
    <property type="molecule type" value="Genomic_DNA"/>
</dbReference>
<feature type="signal peptide" evidence="11">
    <location>
        <begin position="1"/>
        <end position="22"/>
    </location>
</feature>
<reference evidence="14" key="1">
    <citation type="journal article" date="2019" name="Int. J. Syst. Evol. Microbiol.">
        <title>The Global Catalogue of Microorganisms (GCM) 10K type strain sequencing project: providing services to taxonomists for standard genome sequencing and annotation.</title>
        <authorList>
            <consortium name="The Broad Institute Genomics Platform"/>
            <consortium name="The Broad Institute Genome Sequencing Center for Infectious Disease"/>
            <person name="Wu L."/>
            <person name="Ma J."/>
        </authorList>
    </citation>
    <scope>NUCLEOTIDE SEQUENCE [LARGE SCALE GENOMIC DNA]</scope>
    <source>
        <strain evidence="14">KCTC 42730</strain>
    </source>
</reference>
<evidence type="ECO:0000256" key="6">
    <source>
        <dbReference type="ARBA" id="ARBA00022729"/>
    </source>
</evidence>
<comment type="subunit">
    <text evidence="2">Homotrimer.</text>
</comment>
<keyword evidence="14" id="KW-1185">Reference proteome</keyword>
<evidence type="ECO:0000256" key="2">
    <source>
        <dbReference type="ARBA" id="ARBA00011233"/>
    </source>
</evidence>
<evidence type="ECO:0000313" key="13">
    <source>
        <dbReference type="EMBL" id="MFC3034442.1"/>
    </source>
</evidence>
<accession>A0ABV7CP68</accession>
<evidence type="ECO:0000256" key="3">
    <source>
        <dbReference type="ARBA" id="ARBA00022448"/>
    </source>
</evidence>
<dbReference type="Gene3D" id="2.40.160.10">
    <property type="entry name" value="Porin"/>
    <property type="match status" value="1"/>
</dbReference>
<sequence>MNLVKSALCVAVLAGVSFTAAAEVDVYGKANVTVQSVDEGEGTFSEIKSNASRFGLKGSEKLESGLEVIYKVEFQVDLADDEDDNIKARNQYVGLKGGFGEVVIGRNDTALKQSQGKLDLFNDLEGDIKRLFKGENRLGDTVSYKSMDLNGFRVLATYIAKDQEAGKSGLSGAITYGDAELKNSQVYLSLAADSEVKGYDAVRFGAQTKLADFTVGAMYQTQEKVDGSAEADGYLLNATYKMGANTFKAQYQVIDFDAGNKIDGLSVGVDHKLSKNAKVFAFYSTFDADNQAESNYLALGMEYKF</sequence>
<comment type="caution">
    <text evidence="13">The sequence shown here is derived from an EMBL/GenBank/DDBJ whole genome shotgun (WGS) entry which is preliminary data.</text>
</comment>
<evidence type="ECO:0000256" key="4">
    <source>
        <dbReference type="ARBA" id="ARBA00022452"/>
    </source>
</evidence>
<proteinExistence type="predicted"/>
<organism evidence="13 14">
    <name type="scientific">Pseudoalteromonas fenneropenaei</name>
    <dbReference type="NCBI Taxonomy" id="1737459"/>
    <lineage>
        <taxon>Bacteria</taxon>
        <taxon>Pseudomonadati</taxon>
        <taxon>Pseudomonadota</taxon>
        <taxon>Gammaproteobacteria</taxon>
        <taxon>Alteromonadales</taxon>
        <taxon>Pseudoalteromonadaceae</taxon>
        <taxon>Pseudoalteromonas</taxon>
    </lineage>
</organism>
<dbReference type="InterPro" id="IPR050298">
    <property type="entry name" value="Gram-neg_bact_OMP"/>
</dbReference>
<evidence type="ECO:0000256" key="5">
    <source>
        <dbReference type="ARBA" id="ARBA00022692"/>
    </source>
</evidence>
<keyword evidence="4" id="KW-1134">Transmembrane beta strand</keyword>
<keyword evidence="5" id="KW-0812">Transmembrane</keyword>
<dbReference type="InterPro" id="IPR033900">
    <property type="entry name" value="Gram_neg_porin_domain"/>
</dbReference>
<name>A0ABV7CP68_9GAMM</name>
<dbReference type="CDD" id="cd00342">
    <property type="entry name" value="gram_neg_porins"/>
    <property type="match status" value="1"/>
</dbReference>
<dbReference type="PRINTS" id="PR00184">
    <property type="entry name" value="NEISSPPORIN"/>
</dbReference>
<feature type="chain" id="PRO_5047145301" evidence="11">
    <location>
        <begin position="23"/>
        <end position="305"/>
    </location>
</feature>
<keyword evidence="6 11" id="KW-0732">Signal</keyword>
<comment type="subcellular location">
    <subcellularLocation>
        <location evidence="1">Cell outer membrane</location>
        <topology evidence="1">Multi-pass membrane protein</topology>
    </subcellularLocation>
</comment>
<dbReference type="Proteomes" id="UP001595453">
    <property type="component" value="Unassembled WGS sequence"/>
</dbReference>
<dbReference type="InterPro" id="IPR001702">
    <property type="entry name" value="Porin_Gram-ve"/>
</dbReference>
<feature type="domain" description="Porin" evidence="12">
    <location>
        <begin position="10"/>
        <end position="290"/>
    </location>
</feature>
<dbReference type="PANTHER" id="PTHR34501">
    <property type="entry name" value="PROTEIN YDDL-RELATED"/>
    <property type="match status" value="1"/>
</dbReference>
<keyword evidence="10" id="KW-0998">Cell outer membrane</keyword>
<evidence type="ECO:0000256" key="11">
    <source>
        <dbReference type="SAM" id="SignalP"/>
    </source>
</evidence>
<dbReference type="PRINTS" id="PR00182">
    <property type="entry name" value="ECOLNEIPORIN"/>
</dbReference>
<dbReference type="PANTHER" id="PTHR34501:SF9">
    <property type="entry name" value="MAJOR OUTER MEMBRANE PROTEIN P.IA"/>
    <property type="match status" value="1"/>
</dbReference>
<dbReference type="InterPro" id="IPR023614">
    <property type="entry name" value="Porin_dom_sf"/>
</dbReference>
<evidence type="ECO:0000256" key="1">
    <source>
        <dbReference type="ARBA" id="ARBA00004571"/>
    </source>
</evidence>
<evidence type="ECO:0000256" key="7">
    <source>
        <dbReference type="ARBA" id="ARBA00023065"/>
    </source>
</evidence>
<dbReference type="Pfam" id="PF13609">
    <property type="entry name" value="Porin_4"/>
    <property type="match status" value="1"/>
</dbReference>
<protein>
    <submittedName>
        <fullName evidence="13">Porin</fullName>
    </submittedName>
</protein>
<keyword evidence="3" id="KW-0813">Transport</keyword>
<gene>
    <name evidence="13" type="ORF">ACFOEE_18195</name>
</gene>
<evidence type="ECO:0000259" key="12">
    <source>
        <dbReference type="Pfam" id="PF13609"/>
    </source>
</evidence>
<keyword evidence="8" id="KW-0626">Porin</keyword>
<evidence type="ECO:0000313" key="14">
    <source>
        <dbReference type="Proteomes" id="UP001595453"/>
    </source>
</evidence>
<keyword evidence="7" id="KW-0406">Ion transport</keyword>
<dbReference type="InterPro" id="IPR002299">
    <property type="entry name" value="Porin_Neis"/>
</dbReference>
<evidence type="ECO:0000256" key="10">
    <source>
        <dbReference type="ARBA" id="ARBA00023237"/>
    </source>
</evidence>